<sequence>MAGSKRRAARPKASGWEKISARRPEETLTNRDVYEDQQLDRGERLSKKSNMPGLVLAGIAGLLVAVVAWVLYSVIATAVLTLGATMSGGLGGNSSGKPDSYYIEDTTTGQGGAPMTCYRAVNEKGNPEIGSKCHPDLKDVPVPAWWTPASSAAQDAPKADQGTTPTATSFSGQLGQVTGFKLFLTLGAGALVMIVISTWTGRQVAKHNATVDHTDINDHRNDQHIALPEEVQQNYDWFPDAGAHSAVQVSSMISHMMLSRKGLGTVKVSRRAEADIIDQDGNIVYYKGEVMDGDDGEPLVDTLPTIDEEFGDALFDASGLPRDKRLRKKYDATVIPYNPPTEESRRKAKEAKDPGRLEGANRDKLGPYRTVADLIKDDWEFPAYEVQRPAGAYIVDTAPVNTMVLAITRAGKGQTYIEPMIDMWSREKKPSNMVINDPKGELLVKNYIPLVTRGFEPVQFNLINSMKTDIYNPLGMAADAAREGDSTKCALYIENIGEVFFPLDGGEDPVWPNAANNAFKRAAYGLIDYYLEEERELREYAAATGMDPGTLEQRLDDMWGKVTLYNCYQLFVQLTSKKWKNPAAELEKRIKAGEFEEDEEALAEEQAKVAEKDFLWEGKAEQDLLTLYFNATQALPRNSMRTLVGNAHNALVAMAGAEKMMSSVYGIAITGMSFFTDPTISTLTSGKPSQNTDLAGLSFPRRLGVRFSPNFMKRDHLLGQMASWSAYADPMFTRNLGKDFEHSEIVGRVGWARYNFKGIFPGDEAWLKLELKNPQSGMLVRTFYFHFRKSYQLSLNGRHFVVEPVTGKKIVKNGVLRELRPVREGGTGDGKILSFQPGDTTFPSRKLDFSGGGHPEEVEVQSRAITQTMARYSESPKAVFLVTPPHLMKYAKLILILVKQLVDVSFDQSYMTKSNQKPLYRTRFMLDELGNLQSDGNGIAGFETMLSIGLGQEQQFTLILQTLQQLRDVYGESVDKIVQGNTSNIVFLKSTDDSMIETLEKMSGKTHRTHASSKQITQNLDKVVGGKTDGAISRTWSTEEEPLIKYNDFAFLSPRNSIVLRAGDAPVWNRNETILPMSFKLLGNTITHPGHEYSLQTIPTLSSAMEFDVRMNQPDFVKMLDKRMAQAVRAADAKTLYQETYDYKDVDIERLDPDVYSDEVMEVITRMVFTDESGDPNAPVVVDPDDYEAMMLGNDEEFLEDVEVAATVAAHQATQKDHKRLVYAEGTVSKGMLINLDGSAKVKALDLEIGEAYKTALVEMQRDREHFSVGGDGELRSADGSKTYISQVRSDAYADAARRINGQISEEGSRVFAEQDVTEEDLRSLATVKVHAAFYTYLASLPSWEVLADGAFDRAMAVEMKSRG</sequence>
<comment type="subcellular location">
    <subcellularLocation>
        <location evidence="1">Cell membrane</location>
        <topology evidence="1">Multi-pass membrane protein</topology>
    </subcellularLocation>
</comment>
<evidence type="ECO:0000259" key="9">
    <source>
        <dbReference type="Pfam" id="PF12696"/>
    </source>
</evidence>
<evidence type="ECO:0000256" key="2">
    <source>
        <dbReference type="ARBA" id="ARBA00008806"/>
    </source>
</evidence>
<feature type="transmembrane region" description="Helical" evidence="8">
    <location>
        <begin position="54"/>
        <end position="72"/>
    </location>
</feature>
<evidence type="ECO:0000256" key="7">
    <source>
        <dbReference type="SAM" id="MobiDB-lite"/>
    </source>
</evidence>
<evidence type="ECO:0000256" key="6">
    <source>
        <dbReference type="ARBA" id="ARBA00023136"/>
    </source>
</evidence>
<dbReference type="Pfam" id="PF12696">
    <property type="entry name" value="TraG-D_C"/>
    <property type="match status" value="1"/>
</dbReference>
<keyword evidence="5 8" id="KW-1133">Transmembrane helix</keyword>
<keyword evidence="6 8" id="KW-0472">Membrane</keyword>
<dbReference type="InterPro" id="IPR003688">
    <property type="entry name" value="TraG/VirD4"/>
</dbReference>
<dbReference type="InterPro" id="IPR032689">
    <property type="entry name" value="TraG-D_C"/>
</dbReference>
<proteinExistence type="inferred from homology"/>
<name>A0AAX3ED96_PAEUR</name>
<dbReference type="GO" id="GO:0005886">
    <property type="term" value="C:plasma membrane"/>
    <property type="evidence" value="ECO:0007669"/>
    <property type="project" value="UniProtKB-SubCell"/>
</dbReference>
<evidence type="ECO:0000313" key="11">
    <source>
        <dbReference type="Proteomes" id="UP001163293"/>
    </source>
</evidence>
<feature type="compositionally biased region" description="Basic residues" evidence="7">
    <location>
        <begin position="1"/>
        <end position="10"/>
    </location>
</feature>
<feature type="compositionally biased region" description="Polar residues" evidence="7">
    <location>
        <begin position="161"/>
        <end position="170"/>
    </location>
</feature>
<dbReference type="Gene3D" id="3.40.50.300">
    <property type="entry name" value="P-loop containing nucleotide triphosphate hydrolases"/>
    <property type="match status" value="1"/>
</dbReference>
<dbReference type="SUPFAM" id="SSF52540">
    <property type="entry name" value="P-loop containing nucleoside triphosphate hydrolases"/>
    <property type="match status" value="1"/>
</dbReference>
<dbReference type="PANTHER" id="PTHR37937:SF1">
    <property type="entry name" value="CONJUGATIVE TRANSFER: DNA TRANSPORT"/>
    <property type="match status" value="1"/>
</dbReference>
<evidence type="ECO:0000313" key="10">
    <source>
        <dbReference type="EMBL" id="UYV95980.1"/>
    </source>
</evidence>
<dbReference type="RefSeq" id="WP_069695223.1">
    <property type="nucleotide sequence ID" value="NZ_CP043010.1"/>
</dbReference>
<keyword evidence="3" id="KW-1003">Cell membrane</keyword>
<reference evidence="10" key="1">
    <citation type="submission" date="2022-07" db="EMBL/GenBank/DDBJ databases">
        <authorList>
            <person name="Wu T."/>
        </authorList>
    </citation>
    <scope>NUCLEOTIDE SEQUENCE</scope>
    <source>
        <strain evidence="10">SD-1</strain>
    </source>
</reference>
<feature type="region of interest" description="Disordered" evidence="7">
    <location>
        <begin position="332"/>
        <end position="363"/>
    </location>
</feature>
<evidence type="ECO:0000256" key="1">
    <source>
        <dbReference type="ARBA" id="ARBA00004651"/>
    </source>
</evidence>
<dbReference type="PANTHER" id="PTHR37937">
    <property type="entry name" value="CONJUGATIVE TRANSFER: DNA TRANSPORT"/>
    <property type="match status" value="1"/>
</dbReference>
<gene>
    <name evidence="10" type="ORF">NL394_12905</name>
</gene>
<keyword evidence="11" id="KW-1185">Reference proteome</keyword>
<evidence type="ECO:0000256" key="5">
    <source>
        <dbReference type="ARBA" id="ARBA00022989"/>
    </source>
</evidence>
<organism evidence="10 11">
    <name type="scientific">Paenarthrobacter ureafaciens</name>
    <dbReference type="NCBI Taxonomy" id="37931"/>
    <lineage>
        <taxon>Bacteria</taxon>
        <taxon>Bacillati</taxon>
        <taxon>Actinomycetota</taxon>
        <taxon>Actinomycetes</taxon>
        <taxon>Micrococcales</taxon>
        <taxon>Micrococcaceae</taxon>
        <taxon>Paenarthrobacter</taxon>
    </lineage>
</organism>
<feature type="domain" description="TraD/TraG TraM recognition site" evidence="9">
    <location>
        <begin position="922"/>
        <end position="1049"/>
    </location>
</feature>
<feature type="compositionally biased region" description="Basic and acidic residues" evidence="7">
    <location>
        <begin position="19"/>
        <end position="41"/>
    </location>
</feature>
<feature type="region of interest" description="Disordered" evidence="7">
    <location>
        <begin position="150"/>
        <end position="170"/>
    </location>
</feature>
<dbReference type="Proteomes" id="UP001163293">
    <property type="component" value="Chromosome"/>
</dbReference>
<dbReference type="CDD" id="cd01127">
    <property type="entry name" value="TrwB_TraG_TraD_VirD4"/>
    <property type="match status" value="2"/>
</dbReference>
<feature type="compositionally biased region" description="Basic and acidic residues" evidence="7">
    <location>
        <begin position="342"/>
        <end position="363"/>
    </location>
</feature>
<evidence type="ECO:0000256" key="4">
    <source>
        <dbReference type="ARBA" id="ARBA00022692"/>
    </source>
</evidence>
<evidence type="ECO:0000256" key="8">
    <source>
        <dbReference type="SAM" id="Phobius"/>
    </source>
</evidence>
<dbReference type="InterPro" id="IPR027417">
    <property type="entry name" value="P-loop_NTPase"/>
</dbReference>
<dbReference type="InterPro" id="IPR051539">
    <property type="entry name" value="T4SS-coupling_protein"/>
</dbReference>
<dbReference type="Pfam" id="PF02534">
    <property type="entry name" value="T4SS-DNA_transf"/>
    <property type="match status" value="1"/>
</dbReference>
<feature type="region of interest" description="Disordered" evidence="7">
    <location>
        <begin position="1"/>
        <end position="41"/>
    </location>
</feature>
<protein>
    <submittedName>
        <fullName evidence="10">Type IV secretory system conjugative DNA transfer family protein</fullName>
    </submittedName>
</protein>
<comment type="similarity">
    <text evidence="2">Belongs to the VirD4/TraG family.</text>
</comment>
<accession>A0AAX3ED96</accession>
<dbReference type="EMBL" id="CP101185">
    <property type="protein sequence ID" value="UYV95980.1"/>
    <property type="molecule type" value="Genomic_DNA"/>
</dbReference>
<evidence type="ECO:0000256" key="3">
    <source>
        <dbReference type="ARBA" id="ARBA00022475"/>
    </source>
</evidence>
<keyword evidence="4 8" id="KW-0812">Transmembrane</keyword>